<dbReference type="InterPro" id="IPR027268">
    <property type="entry name" value="Peptidase_M4/M1_CTD_sf"/>
</dbReference>
<evidence type="ECO:0000256" key="4">
    <source>
        <dbReference type="ARBA" id="ARBA00022670"/>
    </source>
</evidence>
<organism evidence="13">
    <name type="scientific">Pyrodinium bahamense</name>
    <dbReference type="NCBI Taxonomy" id="73915"/>
    <lineage>
        <taxon>Eukaryota</taxon>
        <taxon>Sar</taxon>
        <taxon>Alveolata</taxon>
        <taxon>Dinophyceae</taxon>
        <taxon>Gonyaulacales</taxon>
        <taxon>Pyrocystaceae</taxon>
        <taxon>Pyrodinium</taxon>
    </lineage>
</organism>
<keyword evidence="7" id="KW-0862">Zinc</keyword>
<dbReference type="InterPro" id="IPR038438">
    <property type="entry name" value="PepN_Ig-like_sf"/>
</dbReference>
<evidence type="ECO:0000256" key="5">
    <source>
        <dbReference type="ARBA" id="ARBA00022723"/>
    </source>
</evidence>
<dbReference type="Pfam" id="PF11940">
    <property type="entry name" value="DUF3458"/>
    <property type="match status" value="1"/>
</dbReference>
<accession>A0A7S0A2B6</accession>
<dbReference type="FunFam" id="3.30.2010.30:FF:000002">
    <property type="entry name" value="Putative aminopeptidase N"/>
    <property type="match status" value="1"/>
</dbReference>
<evidence type="ECO:0000256" key="7">
    <source>
        <dbReference type="ARBA" id="ARBA00022833"/>
    </source>
</evidence>
<reference evidence="13" key="1">
    <citation type="submission" date="2021-01" db="EMBL/GenBank/DDBJ databases">
        <authorList>
            <person name="Corre E."/>
            <person name="Pelletier E."/>
            <person name="Niang G."/>
            <person name="Scheremetjew M."/>
            <person name="Finn R."/>
            <person name="Kale V."/>
            <person name="Holt S."/>
            <person name="Cochrane G."/>
            <person name="Meng A."/>
            <person name="Brown T."/>
            <person name="Cohen L."/>
        </authorList>
    </citation>
    <scope>NUCLEOTIDE SEQUENCE</scope>
    <source>
        <strain evidence="13">Pbaha01</strain>
    </source>
</reference>
<dbReference type="InterPro" id="IPR045357">
    <property type="entry name" value="Aminopeptidase_N-like_N"/>
</dbReference>
<dbReference type="Pfam" id="PF17900">
    <property type="entry name" value="Peptidase_M1_N"/>
    <property type="match status" value="1"/>
</dbReference>
<name>A0A7S0A2B6_9DINO</name>
<gene>
    <name evidence="13" type="ORF">PBAH0796_LOCUS6195</name>
</gene>
<dbReference type="PRINTS" id="PR00756">
    <property type="entry name" value="ALADIPTASE"/>
</dbReference>
<evidence type="ECO:0000256" key="6">
    <source>
        <dbReference type="ARBA" id="ARBA00022801"/>
    </source>
</evidence>
<evidence type="ECO:0000256" key="2">
    <source>
        <dbReference type="ARBA" id="ARBA00010136"/>
    </source>
</evidence>
<dbReference type="SUPFAM" id="SSF55486">
    <property type="entry name" value="Metalloproteases ('zincins'), catalytic domain"/>
    <property type="match status" value="1"/>
</dbReference>
<dbReference type="Gene3D" id="1.25.50.10">
    <property type="entry name" value="Peptidase M1, alanyl aminopeptidase, C-terminal domain"/>
    <property type="match status" value="1"/>
</dbReference>
<feature type="domain" description="Aminopeptidase N-like N-terminal" evidence="12">
    <location>
        <begin position="36"/>
        <end position="111"/>
    </location>
</feature>
<dbReference type="GO" id="GO:0008237">
    <property type="term" value="F:metallopeptidase activity"/>
    <property type="evidence" value="ECO:0007669"/>
    <property type="project" value="UniProtKB-KW"/>
</dbReference>
<dbReference type="InterPro" id="IPR024601">
    <property type="entry name" value="Peptidase_M1_pepN_C"/>
</dbReference>
<dbReference type="InterPro" id="IPR037144">
    <property type="entry name" value="Peptidase_M1_pepN_C_sf"/>
</dbReference>
<dbReference type="InterPro" id="IPR042097">
    <property type="entry name" value="Aminopeptidase_N-like_N_sf"/>
</dbReference>
<dbReference type="Gene3D" id="2.60.40.1730">
    <property type="entry name" value="tricorn interacting facor f3 domain"/>
    <property type="match status" value="1"/>
</dbReference>
<dbReference type="Pfam" id="PF01433">
    <property type="entry name" value="Peptidase_M1"/>
    <property type="match status" value="1"/>
</dbReference>
<keyword evidence="8" id="KW-0482">Metalloprotease</keyword>
<dbReference type="FunFam" id="1.10.390.10:FF:000002">
    <property type="entry name" value="Aminopeptidase N"/>
    <property type="match status" value="1"/>
</dbReference>
<dbReference type="InterPro" id="IPR014782">
    <property type="entry name" value="Peptidase_M1_dom"/>
</dbReference>
<protein>
    <recommendedName>
        <fullName evidence="14">Aminopeptidase N</fullName>
    </recommendedName>
</protein>
<dbReference type="Pfam" id="PF17432">
    <property type="entry name" value="DUF3458_C"/>
    <property type="match status" value="1"/>
</dbReference>
<evidence type="ECO:0000313" key="13">
    <source>
        <dbReference type="EMBL" id="CAD8350828.1"/>
    </source>
</evidence>
<dbReference type="InterPro" id="IPR012779">
    <property type="entry name" value="Peptidase_M1_pepN"/>
</dbReference>
<dbReference type="GO" id="GO:0008270">
    <property type="term" value="F:zinc ion binding"/>
    <property type="evidence" value="ECO:0007669"/>
    <property type="project" value="InterPro"/>
</dbReference>
<dbReference type="InterPro" id="IPR001930">
    <property type="entry name" value="Peptidase_M1"/>
</dbReference>
<evidence type="ECO:0000259" key="10">
    <source>
        <dbReference type="Pfam" id="PF11940"/>
    </source>
</evidence>
<keyword evidence="5" id="KW-0479">Metal-binding</keyword>
<dbReference type="EMBL" id="HBEG01010557">
    <property type="protein sequence ID" value="CAD8350828.1"/>
    <property type="molecule type" value="Transcribed_RNA"/>
</dbReference>
<feature type="domain" description="Peptidase M1 alanyl aminopeptidase Ig-like fold" evidence="10">
    <location>
        <begin position="369"/>
        <end position="468"/>
    </location>
</feature>
<dbReference type="AlphaFoldDB" id="A0A7S0A2B6"/>
<dbReference type="SUPFAM" id="SSF63737">
    <property type="entry name" value="Leukotriene A4 hydrolase N-terminal domain"/>
    <property type="match status" value="1"/>
</dbReference>
<dbReference type="PANTHER" id="PTHR46322">
    <property type="entry name" value="PUROMYCIN-SENSITIVE AMINOPEPTIDASE"/>
    <property type="match status" value="1"/>
</dbReference>
<keyword evidence="4" id="KW-0645">Protease</keyword>
<evidence type="ECO:0008006" key="14">
    <source>
        <dbReference type="Google" id="ProtNLM"/>
    </source>
</evidence>
<sequence>MVVRGVGSANTFGLRTKVVEEPEKNTQLSGLYFSGCMYCTQMEAEGFRRFTYFPDRPDVMSKYTRVRIEADRAKCPVLLGNGNKLEEGTCADDSSRHFAVFEDPFAKPCYLFAIVAGDLGSIEDKFTTMSGRTVKLAVFSERENVDQLSHAMVSLKNAMKWDEDRFGLEYDLDVYNVVAVNDFNMGAMENKGLNVFNTALTLARPDTATDGDYQRIEGVIGHEYFHNWTGNRVTCRDWFQLTLKEGLTVFRDQEFSGDMGSPAVKRIEEVRILRSAQFREDGGPMAHPIRPESYIAMDNFYTATVYCKGAEVIRMYQTLLGRDGFRKGMDLYFKRHDGSAVSCDDFRAAMADSNGRDLTQFEEWYLQPGTPQVEVRSSWSAGTGTFELTVKQKVGAGQAHLAQEKRREEPMLIPVVVGLLDKATGQEVVPSTVLELKQPEQTFKFEGLTGEPVPSLLRDFSAPVKLDYPYTDDDLAFLAAYDTDSFNRWEASQILGSKAIKDRYAGDQDSPCKLPEGFAKALQQIITDNKTKDLSLLSYALILPAEAALMETMSPPIDPLRLHEARGAVRRAVAVALHDDFQKRYAELSPAPGEELVIDGVNAGKRSLRNVCLAYLSTAKDATSIARCAAQFAEARGRGCMTDKLAALQCLMDTPDAPETLEALKQFYDDAKGDALVVNKWFSMQAGVDVDDALPRVEKLLEHPDFTFKNPNRLRSVMSVFASNVRGFHKADGSGYAFMAKTVLTVDKLNPQVASRLALAFATWAKLDEPRQTLVKEQLAMLSTKEGDLSKDTYEVVSKVSKGA</sequence>
<evidence type="ECO:0000256" key="8">
    <source>
        <dbReference type="ARBA" id="ARBA00023049"/>
    </source>
</evidence>
<dbReference type="GO" id="GO:0004177">
    <property type="term" value="F:aminopeptidase activity"/>
    <property type="evidence" value="ECO:0007669"/>
    <property type="project" value="UniProtKB-KW"/>
</dbReference>
<dbReference type="Gene3D" id="1.10.390.10">
    <property type="entry name" value="Neutral Protease Domain 2"/>
    <property type="match status" value="1"/>
</dbReference>
<comment type="similarity">
    <text evidence="2">Belongs to the peptidase M1 family.</text>
</comment>
<dbReference type="PANTHER" id="PTHR46322:SF1">
    <property type="entry name" value="PUROMYCIN-SENSITIVE AMINOPEPTIDASE"/>
    <property type="match status" value="1"/>
</dbReference>
<evidence type="ECO:0000259" key="11">
    <source>
        <dbReference type="Pfam" id="PF17432"/>
    </source>
</evidence>
<dbReference type="GO" id="GO:0006508">
    <property type="term" value="P:proteolysis"/>
    <property type="evidence" value="ECO:0007669"/>
    <property type="project" value="UniProtKB-KW"/>
</dbReference>
<comment type="cofactor">
    <cofactor evidence="1">
        <name>Zn(2+)</name>
        <dbReference type="ChEBI" id="CHEBI:29105"/>
    </cofactor>
</comment>
<keyword evidence="3" id="KW-0031">Aminopeptidase</keyword>
<feature type="domain" description="Peptidase M1 alanyl aminopeptidase C-terminal" evidence="11">
    <location>
        <begin position="472"/>
        <end position="800"/>
    </location>
</feature>
<evidence type="ECO:0000256" key="1">
    <source>
        <dbReference type="ARBA" id="ARBA00001947"/>
    </source>
</evidence>
<evidence type="ECO:0000256" key="3">
    <source>
        <dbReference type="ARBA" id="ARBA00022438"/>
    </source>
</evidence>
<keyword evidence="6" id="KW-0378">Hydrolase</keyword>
<proteinExistence type="inferred from homology"/>
<dbReference type="CDD" id="cd09600">
    <property type="entry name" value="M1_APN"/>
    <property type="match status" value="1"/>
</dbReference>
<dbReference type="InterPro" id="IPR035414">
    <property type="entry name" value="Peptidase_M1_pepN_Ig-like"/>
</dbReference>
<dbReference type="NCBIfam" id="TIGR02414">
    <property type="entry name" value="pepN_proteo"/>
    <property type="match status" value="1"/>
</dbReference>
<evidence type="ECO:0000259" key="12">
    <source>
        <dbReference type="Pfam" id="PF17900"/>
    </source>
</evidence>
<evidence type="ECO:0000259" key="9">
    <source>
        <dbReference type="Pfam" id="PF01433"/>
    </source>
</evidence>
<dbReference type="Gene3D" id="2.60.40.1840">
    <property type="match status" value="1"/>
</dbReference>
<feature type="domain" description="Peptidase M1 membrane alanine aminopeptidase" evidence="9">
    <location>
        <begin position="153"/>
        <end position="364"/>
    </location>
</feature>
<dbReference type="Gene3D" id="3.30.2010.30">
    <property type="match status" value="1"/>
</dbReference>